<dbReference type="SUPFAM" id="SSF57667">
    <property type="entry name" value="beta-beta-alpha zinc fingers"/>
    <property type="match status" value="12"/>
</dbReference>
<keyword evidence="3" id="KW-0677">Repeat</keyword>
<feature type="domain" description="C2H2-type" evidence="8">
    <location>
        <begin position="904"/>
        <end position="931"/>
    </location>
</feature>
<dbReference type="AlphaFoldDB" id="A0A6I8U3G7"/>
<dbReference type="OrthoDB" id="6105938at2759"/>
<feature type="domain" description="C2H2-type" evidence="8">
    <location>
        <begin position="812"/>
        <end position="839"/>
    </location>
</feature>
<dbReference type="PANTHER" id="PTHR24376:SF235">
    <property type="entry name" value="C2H2-TYPE DOMAIN-CONTAINING PROTEIN"/>
    <property type="match status" value="1"/>
</dbReference>
<proteinExistence type="predicted"/>
<feature type="compositionally biased region" description="Polar residues" evidence="7">
    <location>
        <begin position="498"/>
        <end position="511"/>
    </location>
</feature>
<dbReference type="SMART" id="SM00355">
    <property type="entry name" value="ZnF_C2H2"/>
    <property type="match status" value="23"/>
</dbReference>
<feature type="domain" description="C2H2-type" evidence="8">
    <location>
        <begin position="785"/>
        <end position="807"/>
    </location>
</feature>
<feature type="region of interest" description="Disordered" evidence="7">
    <location>
        <begin position="1"/>
        <end position="98"/>
    </location>
</feature>
<sequence length="1008" mass="116433">MSINDAANIEKEDIAKRPVGPRNSLSESPLSLQECVPDLTQRFKNSGKDEQYDPTNYGDAEGEKKKVTCPSRKRDNPRIKSEKPTKKKKRGRPRDESKHNVPCDICGKVFKYFYQLKTHQKLHFGIKDFECEHCQLRFVQKGALVVHLRKHTGEKPFQCPYCPEAFKDKISLDSHTFKHTLQGSKCPECPSVFATPYAVKQHARQVHSQERPHVCQICGKGYKNRRDMARHIEGHDRRICSVCGKVFDTVYALKTHMHVYDKGPRCSLCNRLFKSEEELQAHAKLRGRAYQCELCCYSFNKAEFLSNHHRRNHWKVMGLEQLVWNFPPRPKKPKPMKKVRAPLPIVVPVDSGLPLVAPIQENTQLDMQEINAIQEVLVEKSESSIINETKEEILETLSDVDDGPFHDVLESDHGDAIDHTESDPDVKIEIESKPLPEEVFVKEELDEELAATHHHHSDQIEFELNELDVKVEDSSHDEDDDVPLAVLRLKLSREKNEAVSQNSEKTITRLDSTSEDDKPLRNNTDKGPNTNLRCGVCGKLYKSRTGFKSHQQIHAGIKNFHCKVCDSSFMTKGGLVAHLRTHTGEKAYKCSHCPARFRSRYMLTYHTFEHTKQGVQCYYCPKVLPTKPVFNRHLKTAHIKREPFRCHLCVRSFRNNVSLKAHIKKHGDQTCNACGEICKGREALKKHRKTVHRVVKKSATLICELCGQKYATITSLSIHRAKHKEHQRFKCDQCPKAFFFNGMLEDHKRVEHHGERLMCSVCGKLFKHLTDLRRHQLQHSKDKPFKCDQCPAAYRHPSGLYCHKAMHKKVVYPCDICGKEYRSSNGLLVHKRNHAEGSRFQCEICNRKFSQKAPMLKHMTIHTVDRQVKCVVCEQIFYRKVDLVIHQAKQHPNHPLIGKTIKIHTCNICGADFTKRHLLQQHADIHGSEYKFKCDMCENQKFKQMAGLRYHWKHFHRKQPAKRKMAKKTIDKADVTSDNDLITPLYEQVDDHFESEIRSAECGSSVFN</sequence>
<dbReference type="Gene3D" id="3.30.160.60">
    <property type="entry name" value="Classic Zinc Finger"/>
    <property type="match status" value="14"/>
</dbReference>
<dbReference type="GO" id="GO:0008270">
    <property type="term" value="F:zinc ion binding"/>
    <property type="evidence" value="ECO:0007669"/>
    <property type="project" value="UniProtKB-KW"/>
</dbReference>
<feature type="domain" description="C2H2-type" evidence="8">
    <location>
        <begin position="669"/>
        <end position="697"/>
    </location>
</feature>
<accession>A0A6I8U3G7</accession>
<feature type="region of interest" description="Disordered" evidence="7">
    <location>
        <begin position="495"/>
        <end position="527"/>
    </location>
</feature>
<dbReference type="Proteomes" id="UP000008820">
    <property type="component" value="Chromosome 2"/>
</dbReference>
<gene>
    <name evidence="9" type="primary">5568191</name>
</gene>
<dbReference type="Pfam" id="PF00096">
    <property type="entry name" value="zf-C2H2"/>
    <property type="match status" value="10"/>
</dbReference>
<evidence type="ECO:0000256" key="7">
    <source>
        <dbReference type="SAM" id="MobiDB-lite"/>
    </source>
</evidence>
<feature type="domain" description="C2H2-type" evidence="8">
    <location>
        <begin position="184"/>
        <end position="212"/>
    </location>
</feature>
<feature type="domain" description="C2H2-type" evidence="8">
    <location>
        <begin position="129"/>
        <end position="156"/>
    </location>
</feature>
<dbReference type="InParanoid" id="A0A6I8U3G7"/>
<dbReference type="PANTHER" id="PTHR24376">
    <property type="entry name" value="ZINC FINGER PROTEIN"/>
    <property type="match status" value="1"/>
</dbReference>
<feature type="domain" description="C2H2-type" evidence="8">
    <location>
        <begin position="615"/>
        <end position="643"/>
    </location>
</feature>
<dbReference type="FunFam" id="3.30.160.60:FF:000446">
    <property type="entry name" value="Zinc finger protein"/>
    <property type="match status" value="1"/>
</dbReference>
<evidence type="ECO:0000256" key="4">
    <source>
        <dbReference type="ARBA" id="ARBA00022771"/>
    </source>
</evidence>
<keyword evidence="4" id="KW-0863">Zinc-finger</keyword>
<feature type="domain" description="C2H2-type" evidence="8">
    <location>
        <begin position="701"/>
        <end position="728"/>
    </location>
</feature>
<keyword evidence="5" id="KW-0862">Zinc</keyword>
<dbReference type="PROSITE" id="PS00028">
    <property type="entry name" value="ZINC_FINGER_C2H2_1"/>
    <property type="match status" value="16"/>
</dbReference>
<dbReference type="Pfam" id="PF12874">
    <property type="entry name" value="zf-met"/>
    <property type="match status" value="1"/>
</dbReference>
<name>A0A6I8U3G7_AEDAE</name>
<feature type="domain" description="C2H2-type" evidence="8">
    <location>
        <begin position="644"/>
        <end position="671"/>
    </location>
</feature>
<dbReference type="FunFam" id="3.30.160.60:FF:000100">
    <property type="entry name" value="Zinc finger 45-like"/>
    <property type="match status" value="1"/>
</dbReference>
<dbReference type="EnsemblMetazoa" id="AAEL023251-RB">
    <property type="protein sequence ID" value="AAEL023251-PB"/>
    <property type="gene ID" value="AAEL023251"/>
</dbReference>
<protein>
    <recommendedName>
        <fullName evidence="8">C2H2-type domain-containing protein</fullName>
    </recommendedName>
</protein>
<dbReference type="InterPro" id="IPR013087">
    <property type="entry name" value="Znf_C2H2_type"/>
</dbReference>
<evidence type="ECO:0000313" key="9">
    <source>
        <dbReference type="EnsemblMetazoa" id="AAEL023251-PB"/>
    </source>
</evidence>
<comment type="subcellular location">
    <subcellularLocation>
        <location evidence="1">Nucleus</location>
    </subcellularLocation>
</comment>
<evidence type="ECO:0000259" key="8">
    <source>
        <dbReference type="PROSITE" id="PS50157"/>
    </source>
</evidence>
<feature type="domain" description="C2H2-type" evidence="8">
    <location>
        <begin position="840"/>
        <end position="867"/>
    </location>
</feature>
<dbReference type="PROSITE" id="PS50157">
    <property type="entry name" value="ZINC_FINGER_C2H2_2"/>
    <property type="match status" value="19"/>
</dbReference>
<evidence type="ECO:0000256" key="3">
    <source>
        <dbReference type="ARBA" id="ARBA00022737"/>
    </source>
</evidence>
<dbReference type="InterPro" id="IPR036236">
    <property type="entry name" value="Znf_C2H2_sf"/>
</dbReference>
<feature type="domain" description="C2H2-type" evidence="8">
    <location>
        <begin position="213"/>
        <end position="235"/>
    </location>
</feature>
<evidence type="ECO:0000256" key="6">
    <source>
        <dbReference type="ARBA" id="ARBA00023242"/>
    </source>
</evidence>
<feature type="domain" description="C2H2-type" evidence="8">
    <location>
        <begin position="588"/>
        <end position="615"/>
    </location>
</feature>
<feature type="compositionally biased region" description="Basic and acidic residues" evidence="7">
    <location>
        <begin position="515"/>
        <end position="524"/>
    </location>
</feature>
<organism evidence="9 10">
    <name type="scientific">Aedes aegypti</name>
    <name type="common">Yellowfever mosquito</name>
    <name type="synonym">Culex aegypti</name>
    <dbReference type="NCBI Taxonomy" id="7159"/>
    <lineage>
        <taxon>Eukaryota</taxon>
        <taxon>Metazoa</taxon>
        <taxon>Ecdysozoa</taxon>
        <taxon>Arthropoda</taxon>
        <taxon>Hexapoda</taxon>
        <taxon>Insecta</taxon>
        <taxon>Pterygota</taxon>
        <taxon>Neoptera</taxon>
        <taxon>Endopterygota</taxon>
        <taxon>Diptera</taxon>
        <taxon>Nematocera</taxon>
        <taxon>Culicoidea</taxon>
        <taxon>Culicidae</taxon>
        <taxon>Culicinae</taxon>
        <taxon>Aedini</taxon>
        <taxon>Aedes</taxon>
        <taxon>Stegomyia</taxon>
    </lineage>
</organism>
<keyword evidence="10" id="KW-1185">Reference proteome</keyword>
<keyword evidence="2" id="KW-0479">Metal-binding</keyword>
<dbReference type="Pfam" id="PF13912">
    <property type="entry name" value="zf-C2H2_6"/>
    <property type="match status" value="1"/>
</dbReference>
<keyword evidence="6" id="KW-0539">Nucleus</keyword>
<feature type="domain" description="C2H2-type" evidence="8">
    <location>
        <begin position="757"/>
        <end position="784"/>
    </location>
</feature>
<feature type="compositionally biased region" description="Basic and acidic residues" evidence="7">
    <location>
        <begin position="61"/>
        <end position="84"/>
    </location>
</feature>
<feature type="domain" description="C2H2-type" evidence="8">
    <location>
        <begin position="532"/>
        <end position="559"/>
    </location>
</feature>
<evidence type="ECO:0000256" key="2">
    <source>
        <dbReference type="ARBA" id="ARBA00022723"/>
    </source>
</evidence>
<dbReference type="GO" id="GO:0005634">
    <property type="term" value="C:nucleus"/>
    <property type="evidence" value="ECO:0007669"/>
    <property type="project" value="UniProtKB-SubCell"/>
</dbReference>
<feature type="domain" description="C2H2-type" evidence="8">
    <location>
        <begin position="560"/>
        <end position="587"/>
    </location>
</feature>
<feature type="domain" description="C2H2-type" evidence="8">
    <location>
        <begin position="290"/>
        <end position="313"/>
    </location>
</feature>
<evidence type="ECO:0000313" key="10">
    <source>
        <dbReference type="Proteomes" id="UP000008820"/>
    </source>
</evidence>
<dbReference type="GO" id="GO:0000978">
    <property type="term" value="F:RNA polymerase II cis-regulatory region sequence-specific DNA binding"/>
    <property type="evidence" value="ECO:0007669"/>
    <property type="project" value="TreeGrafter"/>
</dbReference>
<dbReference type="GO" id="GO:0001228">
    <property type="term" value="F:DNA-binding transcription activator activity, RNA polymerase II-specific"/>
    <property type="evidence" value="ECO:0007669"/>
    <property type="project" value="TreeGrafter"/>
</dbReference>
<evidence type="ECO:0000256" key="1">
    <source>
        <dbReference type="ARBA" id="ARBA00004123"/>
    </source>
</evidence>
<feature type="domain" description="C2H2-type" evidence="8">
    <location>
        <begin position="101"/>
        <end position="128"/>
    </location>
</feature>
<reference evidence="9" key="2">
    <citation type="submission" date="2020-05" db="UniProtKB">
        <authorList>
            <consortium name="EnsemblMetazoa"/>
        </authorList>
    </citation>
    <scope>IDENTIFICATION</scope>
    <source>
        <strain evidence="9">LVP_AGWG</strain>
    </source>
</reference>
<feature type="domain" description="C2H2-type" evidence="8">
    <location>
        <begin position="157"/>
        <end position="184"/>
    </location>
</feature>
<reference evidence="9 10" key="1">
    <citation type="submission" date="2017-06" db="EMBL/GenBank/DDBJ databases">
        <title>Aedes aegypti genome working group (AGWG) sequencing and assembly.</title>
        <authorList>
            <consortium name="Aedes aegypti Genome Working Group (AGWG)"/>
            <person name="Matthews B.J."/>
        </authorList>
    </citation>
    <scope>NUCLEOTIDE SEQUENCE [LARGE SCALE GENOMIC DNA]</scope>
    <source>
        <strain evidence="9 10">LVP_AGWG</strain>
    </source>
</reference>
<evidence type="ECO:0000256" key="5">
    <source>
        <dbReference type="ARBA" id="ARBA00022833"/>
    </source>
</evidence>
<feature type="domain" description="C2H2-type" evidence="8">
    <location>
        <begin position="729"/>
        <end position="757"/>
    </location>
</feature>